<gene>
    <name evidence="4" type="ORF">P7H43_01440</name>
</gene>
<evidence type="ECO:0000256" key="2">
    <source>
        <dbReference type="SAM" id="SignalP"/>
    </source>
</evidence>
<dbReference type="AlphaFoldDB" id="A0AAW8TX82"/>
<evidence type="ECO:0000256" key="1">
    <source>
        <dbReference type="ARBA" id="ARBA00022729"/>
    </source>
</evidence>
<feature type="domain" description="DUF4352" evidence="3">
    <location>
        <begin position="209"/>
        <end position="309"/>
    </location>
</feature>
<feature type="signal peptide" evidence="2">
    <location>
        <begin position="1"/>
        <end position="27"/>
    </location>
</feature>
<sequence>MKKVLGTVFVCVSLLLAGCGSSTESYGGVEMENEKYDKLEAVFEKMGDVAKTLDTFDYTAEKENLKITSNLTDIEESYQDLNPKDENKLFNLLLSSSNVFSVNQTVNNATSYQRDFSQAERTAQYDDIKESILEYALELLGSKKDAEKVQKQFFKDINLTTGYYEDYSQVNTYSSSAEETTTSSSTQDSTTPLTYSIGDSVDFTSDDGDRVTVTIDGVSKYAGDDWTKPTGPFFAKVDFTVKNNGTAPFDASSHQFEFYDSGDIKSELNSKDFFGETIQAGKSAKGSAYFDVITDGDTFEVFYGDTSWTGNYQ</sequence>
<feature type="chain" id="PRO_5043936743" evidence="2">
    <location>
        <begin position="28"/>
        <end position="313"/>
    </location>
</feature>
<comment type="caution">
    <text evidence="4">The sequence shown here is derived from an EMBL/GenBank/DDBJ whole genome shotgun (WGS) entry which is preliminary data.</text>
</comment>
<dbReference type="InterPro" id="IPR029051">
    <property type="entry name" value="DUF4352"/>
</dbReference>
<evidence type="ECO:0000313" key="4">
    <source>
        <dbReference type="EMBL" id="MDT2809154.1"/>
    </source>
</evidence>
<dbReference type="Proteomes" id="UP001256711">
    <property type="component" value="Unassembled WGS sequence"/>
</dbReference>
<dbReference type="EMBL" id="JARQBJ010000001">
    <property type="protein sequence ID" value="MDT2809154.1"/>
    <property type="molecule type" value="Genomic_DNA"/>
</dbReference>
<organism evidence="4 5">
    <name type="scientific">Enterococcus asini</name>
    <dbReference type="NCBI Taxonomy" id="57732"/>
    <lineage>
        <taxon>Bacteria</taxon>
        <taxon>Bacillati</taxon>
        <taxon>Bacillota</taxon>
        <taxon>Bacilli</taxon>
        <taxon>Lactobacillales</taxon>
        <taxon>Enterococcaceae</taxon>
        <taxon>Enterococcus</taxon>
    </lineage>
</organism>
<evidence type="ECO:0000313" key="5">
    <source>
        <dbReference type="Proteomes" id="UP001256711"/>
    </source>
</evidence>
<evidence type="ECO:0000259" key="3">
    <source>
        <dbReference type="Pfam" id="PF11611"/>
    </source>
</evidence>
<dbReference type="InterPro" id="IPR029050">
    <property type="entry name" value="Immunoprotect_excell_Ig-like"/>
</dbReference>
<proteinExistence type="predicted"/>
<keyword evidence="1 2" id="KW-0732">Signal</keyword>
<name>A0AAW8TX82_9ENTE</name>
<accession>A0AAW8TX82</accession>
<reference evidence="4" key="1">
    <citation type="submission" date="2023-03" db="EMBL/GenBank/DDBJ databases">
        <authorList>
            <person name="Shen W."/>
            <person name="Cai J."/>
        </authorList>
    </citation>
    <scope>NUCLEOTIDE SEQUENCE</scope>
    <source>
        <strain evidence="4">B226-2</strain>
    </source>
</reference>
<dbReference type="PROSITE" id="PS51257">
    <property type="entry name" value="PROKAR_LIPOPROTEIN"/>
    <property type="match status" value="1"/>
</dbReference>
<protein>
    <submittedName>
        <fullName evidence="4">DUF4352 domain-containing protein</fullName>
    </submittedName>
</protein>
<dbReference type="RefSeq" id="WP_311834880.1">
    <property type="nucleotide sequence ID" value="NZ_JARQBJ010000001.1"/>
</dbReference>
<dbReference type="Pfam" id="PF11611">
    <property type="entry name" value="DUF4352"/>
    <property type="match status" value="1"/>
</dbReference>
<dbReference type="Gene3D" id="2.60.40.1240">
    <property type="match status" value="1"/>
</dbReference>